<organism evidence="3">
    <name type="scientific">marine metagenome</name>
    <dbReference type="NCBI Taxonomy" id="408172"/>
    <lineage>
        <taxon>unclassified sequences</taxon>
        <taxon>metagenomes</taxon>
        <taxon>ecological metagenomes</taxon>
    </lineage>
</organism>
<dbReference type="InterPro" id="IPR036938">
    <property type="entry name" value="PAP2/HPO_sf"/>
</dbReference>
<evidence type="ECO:0000313" key="3">
    <source>
        <dbReference type="EMBL" id="SUZ85685.1"/>
    </source>
</evidence>
<sequence>MESLIELDKVLFVFFNSLGHESFDFIWLLITNKKFSIPLYIFLLIYLYKKFSTNDFLKYLLIVAFLILFTDQISGFFKDYFQRLRPCHDPEINSYIRIVKKGCGGLYGFFSSHAANTFALATFCYLLLGKYSHFFKFLFVWALFVSYSRIYVGVHFPIDVLFGICFGILSGYIFSLIASKKYYNNVK</sequence>
<evidence type="ECO:0000256" key="1">
    <source>
        <dbReference type="SAM" id="Phobius"/>
    </source>
</evidence>
<reference evidence="3" key="1">
    <citation type="submission" date="2018-05" db="EMBL/GenBank/DDBJ databases">
        <authorList>
            <person name="Lanie J.A."/>
            <person name="Ng W.-L."/>
            <person name="Kazmierczak K.M."/>
            <person name="Andrzejewski T.M."/>
            <person name="Davidsen T.M."/>
            <person name="Wayne K.J."/>
            <person name="Tettelin H."/>
            <person name="Glass J.I."/>
            <person name="Rusch D."/>
            <person name="Podicherti R."/>
            <person name="Tsui H.-C.T."/>
            <person name="Winkler M.E."/>
        </authorList>
    </citation>
    <scope>NUCLEOTIDE SEQUENCE</scope>
</reference>
<gene>
    <name evidence="3" type="ORF">METZ01_LOCUS38539</name>
</gene>
<feature type="transmembrane region" description="Helical" evidence="1">
    <location>
        <begin position="59"/>
        <end position="77"/>
    </location>
</feature>
<name>A0A381R1S2_9ZZZZ</name>
<evidence type="ECO:0000259" key="2">
    <source>
        <dbReference type="SMART" id="SM00014"/>
    </source>
</evidence>
<feature type="transmembrane region" description="Helical" evidence="1">
    <location>
        <begin position="135"/>
        <end position="154"/>
    </location>
</feature>
<dbReference type="Gene3D" id="1.20.144.10">
    <property type="entry name" value="Phosphatidic acid phosphatase type 2/haloperoxidase"/>
    <property type="match status" value="1"/>
</dbReference>
<dbReference type="PANTHER" id="PTHR14969:SF13">
    <property type="entry name" value="AT30094P"/>
    <property type="match status" value="1"/>
</dbReference>
<dbReference type="PANTHER" id="PTHR14969">
    <property type="entry name" value="SPHINGOSINE-1-PHOSPHATE PHOSPHOHYDROLASE"/>
    <property type="match status" value="1"/>
</dbReference>
<dbReference type="SUPFAM" id="SSF48317">
    <property type="entry name" value="Acid phosphatase/Vanadium-dependent haloperoxidase"/>
    <property type="match status" value="1"/>
</dbReference>
<feature type="transmembrane region" description="Helical" evidence="1">
    <location>
        <begin position="25"/>
        <end position="47"/>
    </location>
</feature>
<keyword evidence="1" id="KW-0472">Membrane</keyword>
<dbReference type="SMART" id="SM00014">
    <property type="entry name" value="acidPPc"/>
    <property type="match status" value="1"/>
</dbReference>
<feature type="transmembrane region" description="Helical" evidence="1">
    <location>
        <begin position="160"/>
        <end position="178"/>
    </location>
</feature>
<dbReference type="InterPro" id="IPR000326">
    <property type="entry name" value="PAP2/HPO"/>
</dbReference>
<feature type="transmembrane region" description="Helical" evidence="1">
    <location>
        <begin position="106"/>
        <end position="128"/>
    </location>
</feature>
<dbReference type="AlphaFoldDB" id="A0A381R1S2"/>
<protein>
    <recommendedName>
        <fullName evidence="2">Phosphatidic acid phosphatase type 2/haloperoxidase domain-containing protein</fullName>
    </recommendedName>
</protein>
<proteinExistence type="predicted"/>
<dbReference type="EMBL" id="UINC01001647">
    <property type="protein sequence ID" value="SUZ85685.1"/>
    <property type="molecule type" value="Genomic_DNA"/>
</dbReference>
<dbReference type="Pfam" id="PF01569">
    <property type="entry name" value="PAP2"/>
    <property type="match status" value="1"/>
</dbReference>
<keyword evidence="1" id="KW-0812">Transmembrane</keyword>
<feature type="domain" description="Phosphatidic acid phosphatase type 2/haloperoxidase" evidence="2">
    <location>
        <begin position="60"/>
        <end position="175"/>
    </location>
</feature>
<accession>A0A381R1S2</accession>
<keyword evidence="1" id="KW-1133">Transmembrane helix</keyword>